<evidence type="ECO:0000313" key="6">
    <source>
        <dbReference type="Proteomes" id="UP000322454"/>
    </source>
</evidence>
<dbReference type="GO" id="GO:0004582">
    <property type="term" value="F:dolichyl-phosphate beta-D-mannosyltransferase activity"/>
    <property type="evidence" value="ECO:0007669"/>
    <property type="project" value="InterPro"/>
</dbReference>
<dbReference type="PANTHER" id="PTHR43398">
    <property type="entry name" value="DOLICHOL-PHOSPHATE MANNOSYLTRANSFERASE SUBUNIT 1"/>
    <property type="match status" value="1"/>
</dbReference>
<dbReference type="GO" id="GO:0009247">
    <property type="term" value="P:glycolipid biosynthetic process"/>
    <property type="evidence" value="ECO:0007669"/>
    <property type="project" value="TreeGrafter"/>
</dbReference>
<sequence length="247" mass="28069">MTVITSLRRPDIFKPVVILPTYNEKDNIELLVNNIFSLPNKISILIVDDNSPDGTGVVADSLSKEYPDKVYVLHRNQKNGLGTAYIEGFKFAIDKGFDCIITMDADISHDFNTIPLFLNEIKDCDFVIGSRYINGIRILNWDFKRLLLSKLANFYVNKIGGLPFTDATGGFNCFRTDTIKSININKLSSIGYSFLIEIKFKIFKKGFMIKEIPIVFSQRNAGISKLSKKVFFEAMFMVLKLRLGLHE</sequence>
<proteinExistence type="inferred from homology"/>
<organism evidence="5 6">
    <name type="scientific">Candidatus Acidulodesulfobacterium acidiphilum</name>
    <dbReference type="NCBI Taxonomy" id="2597224"/>
    <lineage>
        <taxon>Bacteria</taxon>
        <taxon>Deltaproteobacteria</taxon>
        <taxon>Candidatus Acidulodesulfobacterales</taxon>
        <taxon>Candidatus Acidulodesulfobacterium</taxon>
    </lineage>
</organism>
<evidence type="ECO:0000313" key="5">
    <source>
        <dbReference type="EMBL" id="RZV38739.1"/>
    </source>
</evidence>
<dbReference type="Pfam" id="PF00535">
    <property type="entry name" value="Glycos_transf_2"/>
    <property type="match status" value="1"/>
</dbReference>
<reference evidence="5 6" key="1">
    <citation type="submission" date="2019-01" db="EMBL/GenBank/DDBJ databases">
        <title>Insights into ecological role of a new deltaproteobacterial order Candidatus Sinidesulfobacterales (Sva0485) by metagenomics and metatranscriptomics.</title>
        <authorList>
            <person name="Tan S."/>
            <person name="Liu J."/>
            <person name="Fang Y."/>
            <person name="Hedlund B."/>
            <person name="Lian Z.-H."/>
            <person name="Huang L.-Y."/>
            <person name="Li J.-T."/>
            <person name="Huang L.-N."/>
            <person name="Li W.-J."/>
            <person name="Jiang H.-C."/>
            <person name="Dong H.-L."/>
            <person name="Shu W.-S."/>
        </authorList>
    </citation>
    <scope>NUCLEOTIDE SEQUENCE [LARGE SCALE GENOMIC DNA]</scope>
    <source>
        <strain evidence="5">AP4</strain>
    </source>
</reference>
<dbReference type="FunFam" id="3.90.550.10:FF:000122">
    <property type="entry name" value="Dolichol-phosphate mannosyltransferase subunit 1"/>
    <property type="match status" value="1"/>
</dbReference>
<evidence type="ECO:0000256" key="3">
    <source>
        <dbReference type="ARBA" id="ARBA00022679"/>
    </source>
</evidence>
<dbReference type="InterPro" id="IPR039528">
    <property type="entry name" value="DPM1-like"/>
</dbReference>
<evidence type="ECO:0000256" key="1">
    <source>
        <dbReference type="ARBA" id="ARBA00006739"/>
    </source>
</evidence>
<name>A0A520XC19_9DELT</name>
<comment type="caution">
    <text evidence="5">The sequence shown here is derived from an EMBL/GenBank/DDBJ whole genome shotgun (WGS) entry which is preliminary data.</text>
</comment>
<dbReference type="EMBL" id="SHMQ01000015">
    <property type="protein sequence ID" value="RZV38739.1"/>
    <property type="molecule type" value="Genomic_DNA"/>
</dbReference>
<dbReference type="CDD" id="cd06442">
    <property type="entry name" value="DPM1_like"/>
    <property type="match status" value="1"/>
</dbReference>
<gene>
    <name evidence="5" type="ORF">EVJ48_06430</name>
</gene>
<dbReference type="Gene3D" id="3.90.550.10">
    <property type="entry name" value="Spore Coat Polysaccharide Biosynthesis Protein SpsA, Chain A"/>
    <property type="match status" value="1"/>
</dbReference>
<evidence type="ECO:0000256" key="2">
    <source>
        <dbReference type="ARBA" id="ARBA00022676"/>
    </source>
</evidence>
<dbReference type="InterPro" id="IPR001173">
    <property type="entry name" value="Glyco_trans_2-like"/>
</dbReference>
<dbReference type="AlphaFoldDB" id="A0A520XC19"/>
<keyword evidence="3" id="KW-0808">Transferase</keyword>
<feature type="domain" description="Glycosyltransferase 2-like" evidence="4">
    <location>
        <begin position="17"/>
        <end position="178"/>
    </location>
</feature>
<keyword evidence="2" id="KW-0328">Glycosyltransferase</keyword>
<comment type="similarity">
    <text evidence="1">Belongs to the glycosyltransferase 2 family.</text>
</comment>
<accession>A0A520XC19</accession>
<dbReference type="InterPro" id="IPR029044">
    <property type="entry name" value="Nucleotide-diphossugar_trans"/>
</dbReference>
<protein>
    <submittedName>
        <fullName evidence="5">Polyprenol monophosphomannose synthase</fullName>
    </submittedName>
</protein>
<dbReference type="SUPFAM" id="SSF53448">
    <property type="entry name" value="Nucleotide-diphospho-sugar transferases"/>
    <property type="match status" value="1"/>
</dbReference>
<dbReference type="GO" id="GO:0016020">
    <property type="term" value="C:membrane"/>
    <property type="evidence" value="ECO:0007669"/>
    <property type="project" value="GOC"/>
</dbReference>
<dbReference type="Proteomes" id="UP000322454">
    <property type="component" value="Unassembled WGS sequence"/>
</dbReference>
<evidence type="ECO:0000259" key="4">
    <source>
        <dbReference type="Pfam" id="PF00535"/>
    </source>
</evidence>
<dbReference type="PANTHER" id="PTHR43398:SF1">
    <property type="entry name" value="DOLICHOL-PHOSPHATE MANNOSYLTRANSFERASE SUBUNIT 1"/>
    <property type="match status" value="1"/>
</dbReference>